<evidence type="ECO:0000256" key="1">
    <source>
        <dbReference type="SAM" id="SignalP"/>
    </source>
</evidence>
<dbReference type="Pfam" id="PF03413">
    <property type="entry name" value="PepSY"/>
    <property type="match status" value="1"/>
</dbReference>
<keyword evidence="1" id="KW-0732">Signal</keyword>
<evidence type="ECO:0000313" key="3">
    <source>
        <dbReference type="EMBL" id="SEB93645.1"/>
    </source>
</evidence>
<evidence type="ECO:0000259" key="2">
    <source>
        <dbReference type="Pfam" id="PF03413"/>
    </source>
</evidence>
<dbReference type="AlphaFoldDB" id="A0A1M7KFX8"/>
<dbReference type="OrthoDB" id="8253315at2"/>
<reference evidence="3 4" key="1">
    <citation type="submission" date="2016-10" db="EMBL/GenBank/DDBJ databases">
        <authorList>
            <person name="de Groot N.N."/>
        </authorList>
    </citation>
    <scope>NUCLEOTIDE SEQUENCE [LARGE SCALE GENOMIC DNA]</scope>
    <source>
        <strain evidence="3 4">GAS522</strain>
    </source>
</reference>
<accession>A0A1M7KFX8</accession>
<sequence>MSKKRLLAIIIWFATLAPTGAIADVTHAILNAANSGVAAQREAEEAMNRRLLKQLRTIKIPLSQAVAIAEHLHDGSRAADISLEISGPPVYRVRTVKNERIWENVIDANTGGVTEKEISSSLTELDLEDLGNIIALRSVEQELSDAVRIAEKAAAGSALAGGLMSQDGKLNFVVVIASGDRLKEVTLEPPVGRQGANRN</sequence>
<feature type="domain" description="PepSY" evidence="2">
    <location>
        <begin position="59"/>
        <end position="116"/>
    </location>
</feature>
<name>A0A1M7KFX8_9BRAD</name>
<protein>
    <submittedName>
        <fullName evidence="3">Uncharacterized membrane protein YkoI</fullName>
    </submittedName>
</protein>
<evidence type="ECO:0000313" key="4">
    <source>
        <dbReference type="Proteomes" id="UP000183208"/>
    </source>
</evidence>
<dbReference type="InterPro" id="IPR025711">
    <property type="entry name" value="PepSY"/>
</dbReference>
<gene>
    <name evidence="3" type="ORF">SAMN05444171_0271</name>
</gene>
<dbReference type="EMBL" id="FNTI01000001">
    <property type="protein sequence ID" value="SEB93645.1"/>
    <property type="molecule type" value="Genomic_DNA"/>
</dbReference>
<proteinExistence type="predicted"/>
<feature type="chain" id="PRO_5030032067" evidence="1">
    <location>
        <begin position="24"/>
        <end position="199"/>
    </location>
</feature>
<organism evidence="3 4">
    <name type="scientific">Bradyrhizobium lablabi</name>
    <dbReference type="NCBI Taxonomy" id="722472"/>
    <lineage>
        <taxon>Bacteria</taxon>
        <taxon>Pseudomonadati</taxon>
        <taxon>Pseudomonadota</taxon>
        <taxon>Alphaproteobacteria</taxon>
        <taxon>Hyphomicrobiales</taxon>
        <taxon>Nitrobacteraceae</taxon>
        <taxon>Bradyrhizobium</taxon>
    </lineage>
</organism>
<dbReference type="RefSeq" id="WP_074814602.1">
    <property type="nucleotide sequence ID" value="NZ_FNTI01000001.1"/>
</dbReference>
<dbReference type="Gene3D" id="3.10.450.40">
    <property type="match status" value="1"/>
</dbReference>
<feature type="signal peptide" evidence="1">
    <location>
        <begin position="1"/>
        <end position="23"/>
    </location>
</feature>
<dbReference type="Proteomes" id="UP000183208">
    <property type="component" value="Unassembled WGS sequence"/>
</dbReference>